<dbReference type="InterPro" id="IPR050904">
    <property type="entry name" value="Adhesion/Biosynth-related"/>
</dbReference>
<dbReference type="PANTHER" id="PTHR10900">
    <property type="entry name" value="PERIOSTIN-RELATED"/>
    <property type="match status" value="1"/>
</dbReference>
<keyword evidence="4" id="KW-1185">Reference proteome</keyword>
<dbReference type="PROSITE" id="PS50213">
    <property type="entry name" value="FAS1"/>
    <property type="match status" value="2"/>
</dbReference>
<keyword evidence="1" id="KW-0732">Signal</keyword>
<dbReference type="InterPro" id="IPR036378">
    <property type="entry name" value="FAS1_dom_sf"/>
</dbReference>
<feature type="domain" description="FAS1" evidence="2">
    <location>
        <begin position="24"/>
        <end position="172"/>
    </location>
</feature>
<proteinExistence type="predicted"/>
<evidence type="ECO:0000259" key="2">
    <source>
        <dbReference type="PROSITE" id="PS50213"/>
    </source>
</evidence>
<reference evidence="3 4" key="1">
    <citation type="submission" date="2014-04" db="EMBL/GenBank/DDBJ databases">
        <authorList>
            <consortium name="DOE Joint Genome Institute"/>
            <person name="Kuo A."/>
            <person name="Ruytinx J."/>
            <person name="Rineau F."/>
            <person name="Colpaert J."/>
            <person name="Kohler A."/>
            <person name="Nagy L.G."/>
            <person name="Floudas D."/>
            <person name="Copeland A."/>
            <person name="Barry K.W."/>
            <person name="Cichocki N."/>
            <person name="Veneault-Fourrey C."/>
            <person name="LaButti K."/>
            <person name="Lindquist E.A."/>
            <person name="Lipzen A."/>
            <person name="Lundell T."/>
            <person name="Morin E."/>
            <person name="Murat C."/>
            <person name="Sun H."/>
            <person name="Tunlid A."/>
            <person name="Henrissat B."/>
            <person name="Grigoriev I.V."/>
            <person name="Hibbett D.S."/>
            <person name="Martin F."/>
            <person name="Nordberg H.P."/>
            <person name="Cantor M.N."/>
            <person name="Hua S.X."/>
        </authorList>
    </citation>
    <scope>NUCLEOTIDE SEQUENCE [LARGE SCALE GENOMIC DNA]</scope>
    <source>
        <strain evidence="3 4">UH-Slu-Lm8-n1</strain>
    </source>
</reference>
<dbReference type="SMART" id="SM00554">
    <property type="entry name" value="FAS1"/>
    <property type="match status" value="2"/>
</dbReference>
<dbReference type="Proteomes" id="UP000054485">
    <property type="component" value="Unassembled WGS sequence"/>
</dbReference>
<evidence type="ECO:0000256" key="1">
    <source>
        <dbReference type="SAM" id="SignalP"/>
    </source>
</evidence>
<dbReference type="HOGENOM" id="CLU_033355_1_0_1"/>
<organism evidence="3 4">
    <name type="scientific">Suillus luteus UH-Slu-Lm8-n1</name>
    <dbReference type="NCBI Taxonomy" id="930992"/>
    <lineage>
        <taxon>Eukaryota</taxon>
        <taxon>Fungi</taxon>
        <taxon>Dikarya</taxon>
        <taxon>Basidiomycota</taxon>
        <taxon>Agaricomycotina</taxon>
        <taxon>Agaricomycetes</taxon>
        <taxon>Agaricomycetidae</taxon>
        <taxon>Boletales</taxon>
        <taxon>Suillineae</taxon>
        <taxon>Suillaceae</taxon>
        <taxon>Suillus</taxon>
    </lineage>
</organism>
<dbReference type="InParanoid" id="A0A0D0AZZ1"/>
<dbReference type="Gene3D" id="2.30.180.10">
    <property type="entry name" value="FAS1 domain"/>
    <property type="match status" value="2"/>
</dbReference>
<evidence type="ECO:0000313" key="4">
    <source>
        <dbReference type="Proteomes" id="UP000054485"/>
    </source>
</evidence>
<feature type="domain" description="FAS1" evidence="2">
    <location>
        <begin position="183"/>
        <end position="318"/>
    </location>
</feature>
<dbReference type="GO" id="GO:0016236">
    <property type="term" value="P:macroautophagy"/>
    <property type="evidence" value="ECO:0007669"/>
    <property type="project" value="TreeGrafter"/>
</dbReference>
<dbReference type="InterPro" id="IPR000782">
    <property type="entry name" value="FAS1_domain"/>
</dbReference>
<feature type="signal peptide" evidence="1">
    <location>
        <begin position="1"/>
        <end position="17"/>
    </location>
</feature>
<evidence type="ECO:0000313" key="3">
    <source>
        <dbReference type="EMBL" id="KIK43324.1"/>
    </source>
</evidence>
<dbReference type="GO" id="GO:0005615">
    <property type="term" value="C:extracellular space"/>
    <property type="evidence" value="ECO:0007669"/>
    <property type="project" value="TreeGrafter"/>
</dbReference>
<name>A0A0D0AZZ1_9AGAM</name>
<feature type="chain" id="PRO_5002224356" description="FAS1 domain-containing protein" evidence="1">
    <location>
        <begin position="18"/>
        <end position="359"/>
    </location>
</feature>
<dbReference type="AlphaFoldDB" id="A0A0D0AZZ1"/>
<dbReference type="PANTHER" id="PTHR10900:SF122">
    <property type="entry name" value="FAS1 DOMAIN-CONTAINING PROTEIN"/>
    <property type="match status" value="1"/>
</dbReference>
<gene>
    <name evidence="3" type="ORF">CY34DRAFT_82010</name>
</gene>
<dbReference type="STRING" id="930992.A0A0D0AZZ1"/>
<sequence>MLFASLVLLTLLPAVFGQSWQQYLDGLVQALNAGGYTTLASASAALNITSDGQRLAQSLSTGNWTLFVPNNQAFTSSPINLTSDPTYVRNLLSYHVVHGNFTDQSPPYPNITLGRTLLNDSSLVRLEGNEPQVLAWSKGNNGIFVLNNGTIVSVVNKTAYQNLQVLVIDSVLKIPQSLSDTITNSTYDITSVAGALSSINVTADNSTTLLNLLNFPRGITLFAPNNSAFAAANCISGLLPNNTALVALFGNHVINGTTVYSPSFTNGNHYTSASGEPFTFKSNSSGVYVSSAGSNWARIMRSDVLTSNGVVHVIDSVLLDTKVNASAAISAYQSATSVAASMSILTGPVGVAPSTSAGR</sequence>
<reference evidence="4" key="2">
    <citation type="submission" date="2015-01" db="EMBL/GenBank/DDBJ databases">
        <title>Evolutionary Origins and Diversification of the Mycorrhizal Mutualists.</title>
        <authorList>
            <consortium name="DOE Joint Genome Institute"/>
            <consortium name="Mycorrhizal Genomics Consortium"/>
            <person name="Kohler A."/>
            <person name="Kuo A."/>
            <person name="Nagy L.G."/>
            <person name="Floudas D."/>
            <person name="Copeland A."/>
            <person name="Barry K.W."/>
            <person name="Cichocki N."/>
            <person name="Veneault-Fourrey C."/>
            <person name="LaButti K."/>
            <person name="Lindquist E.A."/>
            <person name="Lipzen A."/>
            <person name="Lundell T."/>
            <person name="Morin E."/>
            <person name="Murat C."/>
            <person name="Riley R."/>
            <person name="Ohm R."/>
            <person name="Sun H."/>
            <person name="Tunlid A."/>
            <person name="Henrissat B."/>
            <person name="Grigoriev I.V."/>
            <person name="Hibbett D.S."/>
            <person name="Martin F."/>
        </authorList>
    </citation>
    <scope>NUCLEOTIDE SEQUENCE [LARGE SCALE GENOMIC DNA]</scope>
    <source>
        <strain evidence="4">UH-Slu-Lm8-n1</strain>
    </source>
</reference>
<dbReference type="SUPFAM" id="SSF82153">
    <property type="entry name" value="FAS1 domain"/>
    <property type="match status" value="2"/>
</dbReference>
<dbReference type="EMBL" id="KN835215">
    <property type="protein sequence ID" value="KIK43324.1"/>
    <property type="molecule type" value="Genomic_DNA"/>
</dbReference>
<dbReference type="GO" id="GO:0000329">
    <property type="term" value="C:fungal-type vacuole membrane"/>
    <property type="evidence" value="ECO:0007669"/>
    <property type="project" value="TreeGrafter"/>
</dbReference>
<dbReference type="Pfam" id="PF02469">
    <property type="entry name" value="Fasciclin"/>
    <property type="match status" value="2"/>
</dbReference>
<protein>
    <recommendedName>
        <fullName evidence="2">FAS1 domain-containing protein</fullName>
    </recommendedName>
</protein>
<dbReference type="OrthoDB" id="286301at2759"/>
<accession>A0A0D0AZZ1</accession>